<feature type="signal peptide" evidence="1">
    <location>
        <begin position="1"/>
        <end position="29"/>
    </location>
</feature>
<dbReference type="Proteomes" id="UP000233551">
    <property type="component" value="Unassembled WGS sequence"/>
</dbReference>
<evidence type="ECO:0000313" key="3">
    <source>
        <dbReference type="Proteomes" id="UP000233551"/>
    </source>
</evidence>
<organism evidence="2 3">
    <name type="scientific">Punica granatum</name>
    <name type="common">Pomegranate</name>
    <dbReference type="NCBI Taxonomy" id="22663"/>
    <lineage>
        <taxon>Eukaryota</taxon>
        <taxon>Viridiplantae</taxon>
        <taxon>Streptophyta</taxon>
        <taxon>Embryophyta</taxon>
        <taxon>Tracheophyta</taxon>
        <taxon>Spermatophyta</taxon>
        <taxon>Magnoliopsida</taxon>
        <taxon>eudicotyledons</taxon>
        <taxon>Gunneridae</taxon>
        <taxon>Pentapetalae</taxon>
        <taxon>rosids</taxon>
        <taxon>malvids</taxon>
        <taxon>Myrtales</taxon>
        <taxon>Lythraceae</taxon>
        <taxon>Punica</taxon>
    </lineage>
</organism>
<accession>A0A2I0IQ29</accession>
<protein>
    <submittedName>
        <fullName evidence="2">Uncharacterized protein</fullName>
    </submittedName>
</protein>
<gene>
    <name evidence="2" type="ORF">CRG98_033497</name>
</gene>
<comment type="caution">
    <text evidence="2">The sequence shown here is derived from an EMBL/GenBank/DDBJ whole genome shotgun (WGS) entry which is preliminary data.</text>
</comment>
<evidence type="ECO:0000313" key="2">
    <source>
        <dbReference type="EMBL" id="PKI46102.1"/>
    </source>
</evidence>
<dbReference type="EMBL" id="PGOL01002673">
    <property type="protein sequence ID" value="PKI46102.1"/>
    <property type="molecule type" value="Genomic_DNA"/>
</dbReference>
<dbReference type="AlphaFoldDB" id="A0A2I0IQ29"/>
<keyword evidence="1" id="KW-0732">Signal</keyword>
<proteinExistence type="predicted"/>
<reference evidence="2 3" key="1">
    <citation type="submission" date="2017-11" db="EMBL/GenBank/DDBJ databases">
        <title>De-novo sequencing of pomegranate (Punica granatum L.) genome.</title>
        <authorList>
            <person name="Akparov Z."/>
            <person name="Amiraslanov A."/>
            <person name="Hajiyeva S."/>
            <person name="Abbasov M."/>
            <person name="Kaur K."/>
            <person name="Hamwieh A."/>
            <person name="Solovyev V."/>
            <person name="Salamov A."/>
            <person name="Braich B."/>
            <person name="Kosarev P."/>
            <person name="Mahmoud A."/>
            <person name="Hajiyev E."/>
            <person name="Babayeva S."/>
            <person name="Izzatullayeva V."/>
            <person name="Mammadov A."/>
            <person name="Mammadov A."/>
            <person name="Sharifova S."/>
            <person name="Ojaghi J."/>
            <person name="Eynullazada K."/>
            <person name="Bayramov B."/>
            <person name="Abdulazimova A."/>
            <person name="Shahmuradov I."/>
        </authorList>
    </citation>
    <scope>NUCLEOTIDE SEQUENCE [LARGE SCALE GENOMIC DNA]</scope>
    <source>
        <strain evidence="3">cv. AG2017</strain>
        <tissue evidence="2">Leaf</tissue>
    </source>
</reference>
<name>A0A2I0IQ29_PUNGR</name>
<feature type="chain" id="PRO_5014174984" evidence="1">
    <location>
        <begin position="30"/>
        <end position="79"/>
    </location>
</feature>
<evidence type="ECO:0000256" key="1">
    <source>
        <dbReference type="SAM" id="SignalP"/>
    </source>
</evidence>
<keyword evidence="3" id="KW-1185">Reference proteome</keyword>
<sequence>MAGAGDKISVIFTVVILVSLLFLSDLVHGRKRLTSEPKNDKTGLEETIVAGDGGSGSAWVHQRRSHAWGRRLVLSTEPP</sequence>